<reference evidence="10 11" key="1">
    <citation type="journal article" date="2020" name="Antonie Van Leeuwenhoek">
        <title>Rhodopirellula heiligendammensis sp. nov., Rhodopirellula pilleata sp. nov., and Rhodopirellula solitaria sp. nov. isolated from natural or artificial marine surfaces in Northern Germany and California, USA, and emended description of the genus Rhodopirellula.</title>
        <authorList>
            <person name="Kallscheuer N."/>
            <person name="Wiegand S."/>
            <person name="Jogler M."/>
            <person name="Boedeker C."/>
            <person name="Peeters S.H."/>
            <person name="Rast P."/>
            <person name="Heuer A."/>
            <person name="Jetten M.S.M."/>
            <person name="Rohde M."/>
            <person name="Jogler C."/>
        </authorList>
    </citation>
    <scope>NUCLEOTIDE SEQUENCE [LARGE SCALE GENOMIC DNA]</scope>
    <source>
        <strain evidence="10 11">Poly21</strain>
    </source>
</reference>
<evidence type="ECO:0000256" key="3">
    <source>
        <dbReference type="ARBA" id="ARBA00022692"/>
    </source>
</evidence>
<comment type="caution">
    <text evidence="10">The sequence shown here is derived from an EMBL/GenBank/DDBJ whole genome shotgun (WGS) entry which is preliminary data.</text>
</comment>
<sequence length="96" mass="10453">MLVREVLFCLICLVFGGGVIFSFTEDLDLDLAIYFACITGLTIGYGEIVPHTPLGRLVAVLIGVIGMVFIGLIVGIAARALADVEKMRTRFDRHPK</sequence>
<feature type="domain" description="Potassium channel" evidence="9">
    <location>
        <begin position="9"/>
        <end position="81"/>
    </location>
</feature>
<dbReference type="GO" id="GO:0022841">
    <property type="term" value="F:potassium ion leak channel activity"/>
    <property type="evidence" value="ECO:0007669"/>
    <property type="project" value="TreeGrafter"/>
</dbReference>
<feature type="transmembrane region" description="Helical" evidence="8">
    <location>
        <begin position="57"/>
        <end position="82"/>
    </location>
</feature>
<dbReference type="Proteomes" id="UP000319908">
    <property type="component" value="Unassembled WGS sequence"/>
</dbReference>
<protein>
    <submittedName>
        <fullName evidence="10">Voltage-gated potassium channel</fullName>
    </submittedName>
</protein>
<organism evidence="10 11">
    <name type="scientific">Allorhodopirellula heiligendammensis</name>
    <dbReference type="NCBI Taxonomy" id="2714739"/>
    <lineage>
        <taxon>Bacteria</taxon>
        <taxon>Pseudomonadati</taxon>
        <taxon>Planctomycetota</taxon>
        <taxon>Planctomycetia</taxon>
        <taxon>Pirellulales</taxon>
        <taxon>Pirellulaceae</taxon>
        <taxon>Allorhodopirellula</taxon>
    </lineage>
</organism>
<dbReference type="GO" id="GO:0030322">
    <property type="term" value="P:stabilization of membrane potential"/>
    <property type="evidence" value="ECO:0007669"/>
    <property type="project" value="TreeGrafter"/>
</dbReference>
<gene>
    <name evidence="10" type="ORF">Poly21_42360</name>
</gene>
<accession>A0A5C6BZA0</accession>
<proteinExistence type="predicted"/>
<evidence type="ECO:0000256" key="2">
    <source>
        <dbReference type="ARBA" id="ARBA00022448"/>
    </source>
</evidence>
<dbReference type="PANTHER" id="PTHR11003:SF291">
    <property type="entry name" value="IP11374P"/>
    <property type="match status" value="1"/>
</dbReference>
<dbReference type="InterPro" id="IPR003280">
    <property type="entry name" value="2pore_dom_K_chnl"/>
</dbReference>
<name>A0A5C6BZA0_9BACT</name>
<keyword evidence="3 8" id="KW-0812">Transmembrane</keyword>
<dbReference type="SUPFAM" id="SSF81324">
    <property type="entry name" value="Voltage-gated potassium channels"/>
    <property type="match status" value="1"/>
</dbReference>
<keyword evidence="11" id="KW-1185">Reference proteome</keyword>
<evidence type="ECO:0000256" key="4">
    <source>
        <dbReference type="ARBA" id="ARBA00022989"/>
    </source>
</evidence>
<evidence type="ECO:0000259" key="9">
    <source>
        <dbReference type="Pfam" id="PF07885"/>
    </source>
</evidence>
<dbReference type="RefSeq" id="WP_302119682.1">
    <property type="nucleotide sequence ID" value="NZ_SJPU01000002.1"/>
</dbReference>
<keyword evidence="6 8" id="KW-0472">Membrane</keyword>
<comment type="subcellular location">
    <subcellularLocation>
        <location evidence="1">Membrane</location>
        <topology evidence="1">Multi-pass membrane protein</topology>
    </subcellularLocation>
</comment>
<dbReference type="AlphaFoldDB" id="A0A5C6BZA0"/>
<dbReference type="GO" id="GO:0005886">
    <property type="term" value="C:plasma membrane"/>
    <property type="evidence" value="ECO:0007669"/>
    <property type="project" value="TreeGrafter"/>
</dbReference>
<evidence type="ECO:0000256" key="8">
    <source>
        <dbReference type="SAM" id="Phobius"/>
    </source>
</evidence>
<keyword evidence="2" id="KW-0813">Transport</keyword>
<evidence type="ECO:0000256" key="5">
    <source>
        <dbReference type="ARBA" id="ARBA00023065"/>
    </source>
</evidence>
<keyword evidence="4 8" id="KW-1133">Transmembrane helix</keyword>
<evidence type="ECO:0000313" key="10">
    <source>
        <dbReference type="EMBL" id="TWU17027.1"/>
    </source>
</evidence>
<dbReference type="InterPro" id="IPR013099">
    <property type="entry name" value="K_chnl_dom"/>
</dbReference>
<keyword evidence="5" id="KW-0406">Ion transport</keyword>
<evidence type="ECO:0000256" key="6">
    <source>
        <dbReference type="ARBA" id="ARBA00023136"/>
    </source>
</evidence>
<dbReference type="Gene3D" id="1.10.287.70">
    <property type="match status" value="1"/>
</dbReference>
<dbReference type="GO" id="GO:0015271">
    <property type="term" value="F:outward rectifier potassium channel activity"/>
    <property type="evidence" value="ECO:0007669"/>
    <property type="project" value="TreeGrafter"/>
</dbReference>
<evidence type="ECO:0000313" key="11">
    <source>
        <dbReference type="Proteomes" id="UP000319908"/>
    </source>
</evidence>
<dbReference type="EMBL" id="SJPU01000002">
    <property type="protein sequence ID" value="TWU17027.1"/>
    <property type="molecule type" value="Genomic_DNA"/>
</dbReference>
<dbReference type="Pfam" id="PF07885">
    <property type="entry name" value="Ion_trans_2"/>
    <property type="match status" value="1"/>
</dbReference>
<evidence type="ECO:0000256" key="7">
    <source>
        <dbReference type="ARBA" id="ARBA00023303"/>
    </source>
</evidence>
<keyword evidence="7 10" id="KW-0407">Ion channel</keyword>
<dbReference type="PANTHER" id="PTHR11003">
    <property type="entry name" value="POTASSIUM CHANNEL, SUBFAMILY K"/>
    <property type="match status" value="1"/>
</dbReference>
<evidence type="ECO:0000256" key="1">
    <source>
        <dbReference type="ARBA" id="ARBA00004141"/>
    </source>
</evidence>